<dbReference type="Proteomes" id="UP000541109">
    <property type="component" value="Unassembled WGS sequence"/>
</dbReference>
<evidence type="ECO:0000313" key="2">
    <source>
        <dbReference type="Proteomes" id="UP000541109"/>
    </source>
</evidence>
<dbReference type="EMBL" id="JACFXV010000048">
    <property type="protein sequence ID" value="MBA5777289.1"/>
    <property type="molecule type" value="Genomic_DNA"/>
</dbReference>
<dbReference type="InterPro" id="IPR009579">
    <property type="entry name" value="DUF1192"/>
</dbReference>
<proteinExistence type="predicted"/>
<comment type="caution">
    <text evidence="1">The sequence shown here is derived from an EMBL/GenBank/DDBJ whole genome shotgun (WGS) entry which is preliminary data.</text>
</comment>
<sequence>MASRDDELPVKPAAAPVAIGDDLSRLSVDELSERLVLLAQEIERVTKERDGRSSVRAAADALFRK</sequence>
<accession>A0A839AFF4</accession>
<dbReference type="Pfam" id="PF06698">
    <property type="entry name" value="DUF1192"/>
    <property type="match status" value="1"/>
</dbReference>
<keyword evidence="2" id="KW-1185">Reference proteome</keyword>
<dbReference type="AlphaFoldDB" id="A0A839AFF4"/>
<dbReference type="RefSeq" id="WP_182164532.1">
    <property type="nucleotide sequence ID" value="NZ_JACFXV010000048.1"/>
</dbReference>
<protein>
    <submittedName>
        <fullName evidence="1">DUF1192 domain-containing protein</fullName>
    </submittedName>
</protein>
<gene>
    <name evidence="1" type="ORF">H2509_09135</name>
</gene>
<evidence type="ECO:0000313" key="1">
    <source>
        <dbReference type="EMBL" id="MBA5777289.1"/>
    </source>
</evidence>
<reference evidence="1 2" key="1">
    <citation type="submission" date="2020-07" db="EMBL/GenBank/DDBJ databases">
        <title>Stappia sp., F7233, whole genome shotgun sequencing project.</title>
        <authorList>
            <person name="Jiang S."/>
            <person name="Liu Z.W."/>
            <person name="Du Z.J."/>
        </authorList>
    </citation>
    <scope>NUCLEOTIDE SEQUENCE [LARGE SCALE GENOMIC DNA]</scope>
    <source>
        <strain evidence="1 2">F7233</strain>
    </source>
</reference>
<name>A0A839AFF4_9HYPH</name>
<organism evidence="1 2">
    <name type="scientific">Stappia albiluteola</name>
    <dbReference type="NCBI Taxonomy" id="2758565"/>
    <lineage>
        <taxon>Bacteria</taxon>
        <taxon>Pseudomonadati</taxon>
        <taxon>Pseudomonadota</taxon>
        <taxon>Alphaproteobacteria</taxon>
        <taxon>Hyphomicrobiales</taxon>
        <taxon>Stappiaceae</taxon>
        <taxon>Stappia</taxon>
    </lineage>
</organism>